<evidence type="ECO:0000313" key="3">
    <source>
        <dbReference type="Proteomes" id="UP000247810"/>
    </source>
</evidence>
<dbReference type="EMBL" id="KZ825844">
    <property type="protein sequence ID" value="PYH95986.1"/>
    <property type="molecule type" value="Genomic_DNA"/>
</dbReference>
<feature type="compositionally biased region" description="Polar residues" evidence="1">
    <location>
        <begin position="54"/>
        <end position="66"/>
    </location>
</feature>
<proteinExistence type="predicted"/>
<protein>
    <submittedName>
        <fullName evidence="2">Uncharacterized protein</fullName>
    </submittedName>
</protein>
<accession>A0A319DF63</accession>
<name>A0A319DF63_9EURO</name>
<dbReference type="Proteomes" id="UP000247810">
    <property type="component" value="Unassembled WGS sequence"/>
</dbReference>
<dbReference type="AlphaFoldDB" id="A0A319DF63"/>
<reference evidence="2 3" key="1">
    <citation type="submission" date="2018-02" db="EMBL/GenBank/DDBJ databases">
        <title>The genomes of Aspergillus section Nigri reveals drivers in fungal speciation.</title>
        <authorList>
            <consortium name="DOE Joint Genome Institute"/>
            <person name="Vesth T.C."/>
            <person name="Nybo J."/>
            <person name="Theobald S."/>
            <person name="Brandl J."/>
            <person name="Frisvad J.C."/>
            <person name="Nielsen K.F."/>
            <person name="Lyhne E.K."/>
            <person name="Kogle M.E."/>
            <person name="Kuo A."/>
            <person name="Riley R."/>
            <person name="Clum A."/>
            <person name="Nolan M."/>
            <person name="Lipzen A."/>
            <person name="Salamov A."/>
            <person name="Henrissat B."/>
            <person name="Wiebenga A."/>
            <person name="De vries R.P."/>
            <person name="Grigoriev I.V."/>
            <person name="Mortensen U.H."/>
            <person name="Andersen M.R."/>
            <person name="Baker S.E."/>
        </authorList>
    </citation>
    <scope>NUCLEOTIDE SEQUENCE [LARGE SCALE GENOMIC DNA]</scope>
    <source>
        <strain evidence="2 3">CBS 707.79</strain>
    </source>
</reference>
<organism evidence="2 3">
    <name type="scientific">Aspergillus ellipticus CBS 707.79</name>
    <dbReference type="NCBI Taxonomy" id="1448320"/>
    <lineage>
        <taxon>Eukaryota</taxon>
        <taxon>Fungi</taxon>
        <taxon>Dikarya</taxon>
        <taxon>Ascomycota</taxon>
        <taxon>Pezizomycotina</taxon>
        <taxon>Eurotiomycetes</taxon>
        <taxon>Eurotiomycetidae</taxon>
        <taxon>Eurotiales</taxon>
        <taxon>Aspergillaceae</taxon>
        <taxon>Aspergillus</taxon>
        <taxon>Aspergillus subgen. Circumdati</taxon>
    </lineage>
</organism>
<keyword evidence="3" id="KW-1185">Reference proteome</keyword>
<evidence type="ECO:0000256" key="1">
    <source>
        <dbReference type="SAM" id="MobiDB-lite"/>
    </source>
</evidence>
<dbReference type="VEuPathDB" id="FungiDB:BO71DRAFT_189223"/>
<gene>
    <name evidence="2" type="ORF">BO71DRAFT_189223</name>
</gene>
<feature type="region of interest" description="Disordered" evidence="1">
    <location>
        <begin position="37"/>
        <end position="74"/>
    </location>
</feature>
<evidence type="ECO:0000313" key="2">
    <source>
        <dbReference type="EMBL" id="PYH95986.1"/>
    </source>
</evidence>
<sequence>MPACLHPRGETCDWAVSPSVSFVFPFVFAFSRPRPFHVAPPPPPPPPHPDHYTATPTGSWYSSPSQRDNKGASRINNYQRCVETFSARAPHRIVWIPAGNRFEALSLRGPFTQGRPPCKGEA</sequence>
<feature type="compositionally biased region" description="Pro residues" evidence="1">
    <location>
        <begin position="38"/>
        <end position="47"/>
    </location>
</feature>